<reference evidence="1 2" key="1">
    <citation type="submission" date="2023-06" db="EMBL/GenBank/DDBJ databases">
        <title>Sporosarcina sp. nov., isolated from Korean tranditional fermented seafood 'Jeotgal'.</title>
        <authorList>
            <person name="Yang A.I."/>
            <person name="Shin N.-R."/>
        </authorList>
    </citation>
    <scope>NUCLEOTIDE SEQUENCE [LARGE SCALE GENOMIC DNA]</scope>
    <source>
        <strain evidence="1 2">T2O-4</strain>
    </source>
</reference>
<dbReference type="Gene3D" id="1.20.1270.70">
    <property type="entry name" value="Designed single chain three-helix bundle"/>
    <property type="match status" value="1"/>
</dbReference>
<evidence type="ECO:0000313" key="1">
    <source>
        <dbReference type="EMBL" id="WOV88374.1"/>
    </source>
</evidence>
<keyword evidence="2" id="KW-1185">Reference proteome</keyword>
<gene>
    <name evidence="1" type="ORF">QWT69_04415</name>
</gene>
<dbReference type="Gene3D" id="1.20.5.110">
    <property type="match status" value="1"/>
</dbReference>
<organism evidence="1 2">
    <name type="scientific">Sporosarcina oncorhynchi</name>
    <dbReference type="NCBI Taxonomy" id="3056444"/>
    <lineage>
        <taxon>Bacteria</taxon>
        <taxon>Bacillati</taxon>
        <taxon>Bacillota</taxon>
        <taxon>Bacilli</taxon>
        <taxon>Bacillales</taxon>
        <taxon>Caryophanaceae</taxon>
        <taxon>Sporosarcina</taxon>
    </lineage>
</organism>
<proteinExistence type="predicted"/>
<dbReference type="SUPFAM" id="SSF57997">
    <property type="entry name" value="Tropomyosin"/>
    <property type="match status" value="1"/>
</dbReference>
<dbReference type="EMBL" id="CP129118">
    <property type="protein sequence ID" value="WOV88374.1"/>
    <property type="molecule type" value="Genomic_DNA"/>
</dbReference>
<name>A0ABZ0L734_9BACL</name>
<dbReference type="Proteomes" id="UP001303902">
    <property type="component" value="Chromosome"/>
</dbReference>
<protein>
    <submittedName>
        <fullName evidence="1">Uncharacterized protein</fullName>
    </submittedName>
</protein>
<dbReference type="RefSeq" id="WP_317969365.1">
    <property type="nucleotide sequence ID" value="NZ_CP129118.1"/>
</dbReference>
<evidence type="ECO:0000313" key="2">
    <source>
        <dbReference type="Proteomes" id="UP001303902"/>
    </source>
</evidence>
<sequence length="132" mass="15716">MENHELKEMLQSVIQEAIQPLYVKFDQLESRFDKLEGRFDKLEFRFDMLESRFDKFEARFDEFELFTRTKFAEVDAKLTSISEQVASNTERLMEIEKQMVLKSEYIPQMAAMTTRMDELSLDVKVLKKAIVN</sequence>
<accession>A0ABZ0L734</accession>